<reference evidence="3 4" key="1">
    <citation type="submission" date="2019-02" db="EMBL/GenBank/DDBJ databases">
        <title>Sequencing the genomes of 1000 actinobacteria strains.</title>
        <authorList>
            <person name="Klenk H.-P."/>
        </authorList>
    </citation>
    <scope>NUCLEOTIDE SEQUENCE [LARGE SCALE GENOMIC DNA]</scope>
    <source>
        <strain evidence="3 4">DSM 45779</strain>
    </source>
</reference>
<dbReference type="PANTHER" id="PTHR43510">
    <property type="entry name" value="AMINOTRANSFERASE FUNCTION, HYPOTHETICAL (EUROFUNG)"/>
    <property type="match status" value="1"/>
</dbReference>
<dbReference type="InterPro" id="IPR004839">
    <property type="entry name" value="Aminotransferase_I/II_large"/>
</dbReference>
<dbReference type="GO" id="GO:0008483">
    <property type="term" value="F:transaminase activity"/>
    <property type="evidence" value="ECO:0007669"/>
    <property type="project" value="UniProtKB-KW"/>
</dbReference>
<dbReference type="Gene3D" id="3.40.640.10">
    <property type="entry name" value="Type I PLP-dependent aspartate aminotransferase-like (Major domain)"/>
    <property type="match status" value="1"/>
</dbReference>
<dbReference type="PANTHER" id="PTHR43510:SF1">
    <property type="entry name" value="AMINOTRANSFERASE FUNCTION, HYPOTHETICAL (EUROFUNG)"/>
    <property type="match status" value="1"/>
</dbReference>
<evidence type="ECO:0000313" key="4">
    <source>
        <dbReference type="Proteomes" id="UP000291591"/>
    </source>
</evidence>
<keyword evidence="1 3" id="KW-0032">Aminotransferase</keyword>
<dbReference type="InterPro" id="IPR015424">
    <property type="entry name" value="PyrdxlP-dep_Trfase"/>
</dbReference>
<dbReference type="EMBL" id="SHKL01000001">
    <property type="protein sequence ID" value="RZT85696.1"/>
    <property type="molecule type" value="Genomic_DNA"/>
</dbReference>
<feature type="domain" description="Aminotransferase class I/classII large" evidence="2">
    <location>
        <begin position="46"/>
        <end position="360"/>
    </location>
</feature>
<dbReference type="PROSITE" id="PS00105">
    <property type="entry name" value="AA_TRANSFER_CLASS_1"/>
    <property type="match status" value="1"/>
</dbReference>
<dbReference type="SUPFAM" id="SSF53383">
    <property type="entry name" value="PLP-dependent transferases"/>
    <property type="match status" value="1"/>
</dbReference>
<dbReference type="Pfam" id="PF00155">
    <property type="entry name" value="Aminotran_1_2"/>
    <property type="match status" value="1"/>
</dbReference>
<dbReference type="CDD" id="cd00609">
    <property type="entry name" value="AAT_like"/>
    <property type="match status" value="1"/>
</dbReference>
<protein>
    <recommendedName>
        <fullName evidence="1">Aminotransferase</fullName>
        <ecNumber evidence="1">2.6.1.-</ecNumber>
    </recommendedName>
</protein>
<dbReference type="RefSeq" id="WP_165438330.1">
    <property type="nucleotide sequence ID" value="NZ_SHKL01000001.1"/>
</dbReference>
<gene>
    <name evidence="3" type="ORF">EV383_2575</name>
</gene>
<comment type="similarity">
    <text evidence="1">Belongs to the class-I pyridoxal-phosphate-dependent aminotransferase family.</text>
</comment>
<comment type="cofactor">
    <cofactor evidence="1">
        <name>pyridoxal 5'-phosphate</name>
        <dbReference type="ChEBI" id="CHEBI:597326"/>
    </cofactor>
</comment>
<dbReference type="InterPro" id="IPR004838">
    <property type="entry name" value="NHTrfase_class1_PyrdxlP-BS"/>
</dbReference>
<proteinExistence type="inferred from homology"/>
<accession>A0A4Q7UV78</accession>
<dbReference type="InterPro" id="IPR015422">
    <property type="entry name" value="PyrdxlP-dep_Trfase_small"/>
</dbReference>
<evidence type="ECO:0000256" key="1">
    <source>
        <dbReference type="RuleBase" id="RU000481"/>
    </source>
</evidence>
<dbReference type="Proteomes" id="UP000291591">
    <property type="component" value="Unassembled WGS sequence"/>
</dbReference>
<name>A0A4Q7UV78_PSEST</name>
<evidence type="ECO:0000313" key="3">
    <source>
        <dbReference type="EMBL" id="RZT85696.1"/>
    </source>
</evidence>
<keyword evidence="1 3" id="KW-0808">Transferase</keyword>
<dbReference type="GO" id="GO:0030170">
    <property type="term" value="F:pyridoxal phosphate binding"/>
    <property type="evidence" value="ECO:0007669"/>
    <property type="project" value="InterPro"/>
</dbReference>
<dbReference type="EC" id="2.6.1.-" evidence="1"/>
<sequence>MSLPRFALEDWVAAHKKSCRYSMGSSDVEPVTIGELFDGADAQTRRLWSETTLSYGDSRGSALLREHVAALYDTLGADDVHTFNGATEAVFALINVLVEPGSEVVVVGPTYQLLTDLPAAAGATVRRVDLRAEDGWTLDMDALAAAVTDRTAVVVINFPNNPTGATLTPARFDDVVELTRRADARLVSDEVYRGLDPAGVPLPAAADRGPHCISIGSVSKVYGLPGARIGWVASSDRDLLDRLRTYRYWTSLGNNAAGEVFAVCGLRRSRALLGRARNLVTANAARLAEFVAARSEHLAHTPARAGTVAMVELRHHGATALATRMAREHSVWAVPSGVLHLPDTHLRVGLGRATLDRTLEALDECLSEP</sequence>
<dbReference type="AlphaFoldDB" id="A0A4Q7UV78"/>
<comment type="caution">
    <text evidence="3">The sequence shown here is derived from an EMBL/GenBank/DDBJ whole genome shotgun (WGS) entry which is preliminary data.</text>
</comment>
<dbReference type="Gene3D" id="3.90.1150.10">
    <property type="entry name" value="Aspartate Aminotransferase, domain 1"/>
    <property type="match status" value="1"/>
</dbReference>
<organism evidence="3 4">
    <name type="scientific">Pseudonocardia sediminis</name>
    <dbReference type="NCBI Taxonomy" id="1397368"/>
    <lineage>
        <taxon>Bacteria</taxon>
        <taxon>Bacillati</taxon>
        <taxon>Actinomycetota</taxon>
        <taxon>Actinomycetes</taxon>
        <taxon>Pseudonocardiales</taxon>
        <taxon>Pseudonocardiaceae</taxon>
        <taxon>Pseudonocardia</taxon>
    </lineage>
</organism>
<evidence type="ECO:0000259" key="2">
    <source>
        <dbReference type="Pfam" id="PF00155"/>
    </source>
</evidence>
<dbReference type="InterPro" id="IPR015421">
    <property type="entry name" value="PyrdxlP-dep_Trfase_major"/>
</dbReference>
<keyword evidence="4" id="KW-1185">Reference proteome</keyword>